<proteinExistence type="predicted"/>
<protein>
    <submittedName>
        <fullName evidence="2">Glycosyltransferase family 4 protein</fullName>
        <ecNumber evidence="2">2.4.-.-</ecNumber>
    </submittedName>
</protein>
<comment type="caution">
    <text evidence="2">The sequence shown here is derived from an EMBL/GenBank/DDBJ whole genome shotgun (WGS) entry which is preliminary data.</text>
</comment>
<dbReference type="CDD" id="cd03801">
    <property type="entry name" value="GT4_PimA-like"/>
    <property type="match status" value="1"/>
</dbReference>
<dbReference type="SUPFAM" id="SSF53756">
    <property type="entry name" value="UDP-Glycosyltransferase/glycogen phosphorylase"/>
    <property type="match status" value="1"/>
</dbReference>
<dbReference type="Pfam" id="PF00534">
    <property type="entry name" value="Glycos_transf_1"/>
    <property type="match status" value="1"/>
</dbReference>
<keyword evidence="2" id="KW-0808">Transferase</keyword>
<keyword evidence="2" id="KW-0328">Glycosyltransferase</keyword>
<evidence type="ECO:0000259" key="1">
    <source>
        <dbReference type="Pfam" id="PF00534"/>
    </source>
</evidence>
<evidence type="ECO:0000313" key="3">
    <source>
        <dbReference type="Proteomes" id="UP001597178"/>
    </source>
</evidence>
<reference evidence="3" key="1">
    <citation type="journal article" date="2019" name="Int. J. Syst. Evol. Microbiol.">
        <title>The Global Catalogue of Microorganisms (GCM) 10K type strain sequencing project: providing services to taxonomists for standard genome sequencing and annotation.</title>
        <authorList>
            <consortium name="The Broad Institute Genomics Platform"/>
            <consortium name="The Broad Institute Genome Sequencing Center for Infectious Disease"/>
            <person name="Wu L."/>
            <person name="Ma J."/>
        </authorList>
    </citation>
    <scope>NUCLEOTIDE SEQUENCE [LARGE SCALE GENOMIC DNA]</scope>
    <source>
        <strain evidence="3">CCUG 54822</strain>
    </source>
</reference>
<feature type="domain" description="Glycosyl transferase family 1" evidence="1">
    <location>
        <begin position="197"/>
        <end position="370"/>
    </location>
</feature>
<keyword evidence="3" id="KW-1185">Reference proteome</keyword>
<evidence type="ECO:0000313" key="2">
    <source>
        <dbReference type="EMBL" id="MFD1362328.1"/>
    </source>
</evidence>
<name>A0ABW3ZVS4_9BACI</name>
<dbReference type="EC" id="2.4.-.-" evidence="2"/>
<dbReference type="PANTHER" id="PTHR12526">
    <property type="entry name" value="GLYCOSYLTRANSFERASE"/>
    <property type="match status" value="1"/>
</dbReference>
<gene>
    <name evidence="2" type="ORF">ACFQ4A_11745</name>
</gene>
<dbReference type="Proteomes" id="UP001597178">
    <property type="component" value="Unassembled WGS sequence"/>
</dbReference>
<dbReference type="EMBL" id="JBHTNH010000025">
    <property type="protein sequence ID" value="MFD1362328.1"/>
    <property type="molecule type" value="Genomic_DNA"/>
</dbReference>
<dbReference type="GO" id="GO:0016757">
    <property type="term" value="F:glycosyltransferase activity"/>
    <property type="evidence" value="ECO:0007669"/>
    <property type="project" value="UniProtKB-KW"/>
</dbReference>
<dbReference type="RefSeq" id="WP_382400768.1">
    <property type="nucleotide sequence ID" value="NZ_JBHTNH010000025.1"/>
</dbReference>
<dbReference type="InterPro" id="IPR001296">
    <property type="entry name" value="Glyco_trans_1"/>
</dbReference>
<dbReference type="PANTHER" id="PTHR12526:SF627">
    <property type="entry name" value="D-RHAMNOSYLTRANSFERASE WBPZ"/>
    <property type="match status" value="1"/>
</dbReference>
<dbReference type="Gene3D" id="3.40.50.2000">
    <property type="entry name" value="Glycogen Phosphorylase B"/>
    <property type="match status" value="2"/>
</dbReference>
<accession>A0ABW3ZVS4</accession>
<sequence length="394" mass="44350">MNKKVVFCESGYNIFYGAQQSLYNFLINADQDEIDTIALSPGRGLFTEKLEEKSIKVETVEYPQELDKTGGQIRNGGVISKFRTLMGFIKYIKKCISYFRSKNIDLVYCNDIRSILTCGLAAKLSGIPVLWYVRIDKNLGIFNHIGANIANHIVVIADSIKNIFNDKYIFGSKNKFSTVYTGIDLAHVDSVKSDDLLRDELNMESDVRLVGTIASIQPRKGQKDLINSIVKLSKDNSDVLENTKFLIVGDTLSPSEKEYLEEIKQIIKNNNLDDYFYFLGWRKDILNIMKQLDLVVLPSYSEGLPRTVLESLACSCPVISTDVAGTGEIVDHETNGILVPPGDVGSLAEALDHMLSDKTRLRVMGIDARKKIEEKFKMEKYVNNFQNLILETAK</sequence>
<organism evidence="2 3">
    <name type="scientific">Lentibacillus salinarum</name>
    <dbReference type="NCBI Taxonomy" id="446820"/>
    <lineage>
        <taxon>Bacteria</taxon>
        <taxon>Bacillati</taxon>
        <taxon>Bacillota</taxon>
        <taxon>Bacilli</taxon>
        <taxon>Bacillales</taxon>
        <taxon>Bacillaceae</taxon>
        <taxon>Lentibacillus</taxon>
    </lineage>
</organism>